<evidence type="ECO:0000259" key="5">
    <source>
        <dbReference type="SMART" id="SM00478"/>
    </source>
</evidence>
<evidence type="ECO:0000313" key="7">
    <source>
        <dbReference type="Proteomes" id="UP001162741"/>
    </source>
</evidence>
<dbReference type="Gene3D" id="1.10.340.30">
    <property type="entry name" value="Hypothetical protein, domain 2"/>
    <property type="match status" value="1"/>
</dbReference>
<gene>
    <name evidence="6" type="ORF">MKQ68_04685</name>
</gene>
<dbReference type="Pfam" id="PF00730">
    <property type="entry name" value="HhH-GPD"/>
    <property type="match status" value="1"/>
</dbReference>
<dbReference type="InterPro" id="IPR051912">
    <property type="entry name" value="Alkylbase_DNA_Glycosylase/TA"/>
</dbReference>
<evidence type="ECO:0000256" key="4">
    <source>
        <dbReference type="ARBA" id="ARBA00023204"/>
    </source>
</evidence>
<dbReference type="InterPro" id="IPR003265">
    <property type="entry name" value="HhH-GPD_domain"/>
</dbReference>
<keyword evidence="4" id="KW-0234">DNA repair</keyword>
<dbReference type="EMBL" id="CP107006">
    <property type="protein sequence ID" value="UYQ94385.1"/>
    <property type="molecule type" value="Genomic_DNA"/>
</dbReference>
<feature type="domain" description="HhH-GPD" evidence="5">
    <location>
        <begin position="128"/>
        <end position="292"/>
    </location>
</feature>
<dbReference type="PANTHER" id="PTHR43003:SF12">
    <property type="entry name" value="DNA-3-METHYLADENINE GLYCOSYLASE"/>
    <property type="match status" value="1"/>
</dbReference>
<dbReference type="InterPro" id="IPR037046">
    <property type="entry name" value="AlkA_N_sf"/>
</dbReference>
<keyword evidence="3" id="KW-0227">DNA damage</keyword>
<reference evidence="6" key="1">
    <citation type="submission" date="2022-10" db="EMBL/GenBank/DDBJ databases">
        <title>Chitinophaga sp. nov., isolated from soil.</title>
        <authorList>
            <person name="Jeon C.O."/>
        </authorList>
    </citation>
    <scope>NUCLEOTIDE SEQUENCE</scope>
    <source>
        <strain evidence="6">R8</strain>
    </source>
</reference>
<dbReference type="SMART" id="SM00478">
    <property type="entry name" value="ENDO3c"/>
    <property type="match status" value="1"/>
</dbReference>
<dbReference type="InterPro" id="IPR011257">
    <property type="entry name" value="DNA_glycosylase"/>
</dbReference>
<dbReference type="RefSeq" id="WP_264282283.1">
    <property type="nucleotide sequence ID" value="NZ_CP107006.1"/>
</dbReference>
<evidence type="ECO:0000313" key="6">
    <source>
        <dbReference type="EMBL" id="UYQ94385.1"/>
    </source>
</evidence>
<sequence>MINIAVNDAGNFNFDECLLFLNRSPRECMHRVADGRLYKLFSDGGEPVLLTISYNAEQSCIQVNTSAPANEAAVIDLVTRWLHPDGDMNGFYRFASKDKVLKPLTQQYRGLRLIGIPDLFESLTWTITGQQINLAFAYTLKQRLVQAFGYETEIGGIPYYLYPPPEVLAAVPTEKLLEMQFSKGKAAYIKHVAEEMAEGRLSADILLELDYEAALQKLVCLKGIGNWSANYVLMKYARFPQALPLEDAGLHNALKTQLQLPVKPGIPEVKQFTNHWKKHAAYATFYLWRSLYRS</sequence>
<dbReference type="CDD" id="cd00056">
    <property type="entry name" value="ENDO3c"/>
    <property type="match status" value="1"/>
</dbReference>
<evidence type="ECO:0000256" key="2">
    <source>
        <dbReference type="ARBA" id="ARBA00012000"/>
    </source>
</evidence>
<keyword evidence="7" id="KW-1185">Reference proteome</keyword>
<protein>
    <recommendedName>
        <fullName evidence="2">DNA-3-methyladenine glycosylase II</fullName>
        <ecNumber evidence="2">3.2.2.21</ecNumber>
    </recommendedName>
</protein>
<dbReference type="Proteomes" id="UP001162741">
    <property type="component" value="Chromosome"/>
</dbReference>
<dbReference type="PANTHER" id="PTHR43003">
    <property type="entry name" value="DNA-3-METHYLADENINE GLYCOSYLASE"/>
    <property type="match status" value="1"/>
</dbReference>
<dbReference type="Gene3D" id="3.30.310.20">
    <property type="entry name" value="DNA-3-methyladenine glycosylase AlkA, N-terminal domain"/>
    <property type="match status" value="1"/>
</dbReference>
<comment type="catalytic activity">
    <reaction evidence="1">
        <text>Hydrolysis of alkylated DNA, releasing 3-methyladenine, 3-methylguanine, 7-methylguanine and 7-methyladenine.</text>
        <dbReference type="EC" id="3.2.2.21"/>
    </reaction>
</comment>
<organism evidence="6 7">
    <name type="scientific">Chitinophaga horti</name>
    <dbReference type="NCBI Taxonomy" id="2920382"/>
    <lineage>
        <taxon>Bacteria</taxon>
        <taxon>Pseudomonadati</taxon>
        <taxon>Bacteroidota</taxon>
        <taxon>Chitinophagia</taxon>
        <taxon>Chitinophagales</taxon>
        <taxon>Chitinophagaceae</taxon>
        <taxon>Chitinophaga</taxon>
    </lineage>
</organism>
<evidence type="ECO:0000256" key="3">
    <source>
        <dbReference type="ARBA" id="ARBA00022763"/>
    </source>
</evidence>
<evidence type="ECO:0000256" key="1">
    <source>
        <dbReference type="ARBA" id="ARBA00000086"/>
    </source>
</evidence>
<name>A0ABY6J3Z1_9BACT</name>
<accession>A0ABY6J3Z1</accession>
<dbReference type="EC" id="3.2.2.21" evidence="2"/>
<dbReference type="SUPFAM" id="SSF48150">
    <property type="entry name" value="DNA-glycosylase"/>
    <property type="match status" value="1"/>
</dbReference>
<proteinExistence type="predicted"/>